<dbReference type="Pfam" id="PF08378">
    <property type="entry name" value="NERD"/>
    <property type="match status" value="1"/>
</dbReference>
<evidence type="ECO:0000313" key="3">
    <source>
        <dbReference type="Proteomes" id="UP000257144"/>
    </source>
</evidence>
<proteinExistence type="predicted"/>
<comment type="caution">
    <text evidence="2">The sequence shown here is derived from an EMBL/GenBank/DDBJ whole genome shotgun (WGS) entry which is preliminary data.</text>
</comment>
<evidence type="ECO:0000313" key="2">
    <source>
        <dbReference type="EMBL" id="RDU38788.1"/>
    </source>
</evidence>
<evidence type="ECO:0000259" key="1">
    <source>
        <dbReference type="PROSITE" id="PS50965"/>
    </source>
</evidence>
<feature type="domain" description="NERD" evidence="1">
    <location>
        <begin position="118"/>
        <end position="234"/>
    </location>
</feature>
<organism evidence="2 3">
    <name type="scientific">Neobacillus piezotolerans</name>
    <dbReference type="NCBI Taxonomy" id="2259171"/>
    <lineage>
        <taxon>Bacteria</taxon>
        <taxon>Bacillati</taxon>
        <taxon>Bacillota</taxon>
        <taxon>Bacilli</taxon>
        <taxon>Bacillales</taxon>
        <taxon>Bacillaceae</taxon>
        <taxon>Neobacillus</taxon>
    </lineage>
</organism>
<dbReference type="Proteomes" id="UP000257144">
    <property type="component" value="Unassembled WGS sequence"/>
</dbReference>
<dbReference type="PROSITE" id="PS50965">
    <property type="entry name" value="NERD"/>
    <property type="match status" value="1"/>
</dbReference>
<protein>
    <submittedName>
        <fullName evidence="2">NERD domain-containing protein</fullName>
    </submittedName>
</protein>
<reference evidence="2 3" key="1">
    <citation type="submission" date="2018-07" db="EMBL/GenBank/DDBJ databases">
        <title>Bacillus sp. YLB-04 draft genome sequence.</title>
        <authorList>
            <person name="Yu L."/>
            <person name="Tang X."/>
        </authorList>
    </citation>
    <scope>NUCLEOTIDE SEQUENCE [LARGE SCALE GENOMIC DNA]</scope>
    <source>
        <strain evidence="2 3">YLB-04</strain>
    </source>
</reference>
<keyword evidence="3" id="KW-1185">Reference proteome</keyword>
<dbReference type="OrthoDB" id="569879at2"/>
<name>A0A3D8GWF9_9BACI</name>
<sequence length="410" mass="47901">MTNPDIVVENPDKWLENPDKCFENPDKCFENPDKCLGNPDIFSPNKNSPEKFTNEPPIRQEFTKNARIVTERKEDFSLIALERAIPLIILMLEALLRRLPGGHPKRKDIEESLRTQKAGYNGEKSVDYYLNFLDQEKFMIFKGLRLNNNGFFFQIDTLLITPFFALILEIKNWGGEIHFEKNFCQVFQEKDGKTATYTNPVSQAKLQTRNLREWLKNHNFPDIPIEFLVVMSNNTSKLKADPGYYEVFKKVTLAIRLIEKVSEIEKSHKQMVLESKAMKKVMKVILQQHMPHRPDILKNFTISTTEILSGIICPKCLSFTMKFHYRKSYCDRCGEISQTAHLEAIQDYFLLISPYLTNSELKRFLNLPKPDQAYNLLTSLNFPFTGTKRGRVYYQPPNWQPDMLLPQRKD</sequence>
<accession>A0A3D8GWF9</accession>
<gene>
    <name evidence="2" type="ORF">DRW41_04305</name>
</gene>
<dbReference type="EMBL" id="QNQT01000001">
    <property type="protein sequence ID" value="RDU38788.1"/>
    <property type="molecule type" value="Genomic_DNA"/>
</dbReference>
<dbReference type="InterPro" id="IPR011528">
    <property type="entry name" value="NERD"/>
</dbReference>
<dbReference type="AlphaFoldDB" id="A0A3D8GWF9"/>